<dbReference type="EMBL" id="JBBNAG010000008">
    <property type="protein sequence ID" value="KAK9111930.1"/>
    <property type="molecule type" value="Genomic_DNA"/>
</dbReference>
<feature type="compositionally biased region" description="Low complexity" evidence="1">
    <location>
        <begin position="27"/>
        <end position="66"/>
    </location>
</feature>
<comment type="caution">
    <text evidence="2">The sequence shown here is derived from an EMBL/GenBank/DDBJ whole genome shotgun (WGS) entry which is preliminary data.</text>
</comment>
<evidence type="ECO:0000313" key="3">
    <source>
        <dbReference type="Proteomes" id="UP001419268"/>
    </source>
</evidence>
<sequence>MSATRREHLVLHLANARMRLRTPPGPIDSSTPPSSSASAATSSPTTPPGATSTEIQDPAPRTQPTLRRPPPRAPLLYRLYHLGDSRQWEETTNAGSNRAAAPARAAGGGGGRGAAAAAMQSTTTERRPRVKLPTTGGIRTTEDDGRPSFLAPDGEMDRR</sequence>
<reference evidence="2 3" key="1">
    <citation type="submission" date="2024-01" db="EMBL/GenBank/DDBJ databases">
        <title>Genome assemblies of Stephania.</title>
        <authorList>
            <person name="Yang L."/>
        </authorList>
    </citation>
    <scope>NUCLEOTIDE SEQUENCE [LARGE SCALE GENOMIC DNA]</scope>
    <source>
        <strain evidence="2">JXDWG</strain>
        <tissue evidence="2">Leaf</tissue>
    </source>
</reference>
<evidence type="ECO:0000313" key="2">
    <source>
        <dbReference type="EMBL" id="KAK9111930.1"/>
    </source>
</evidence>
<name>A0AAP0IB73_9MAGN</name>
<gene>
    <name evidence="2" type="ORF">Scep_019449</name>
</gene>
<dbReference type="AlphaFoldDB" id="A0AAP0IB73"/>
<proteinExistence type="predicted"/>
<keyword evidence="3" id="KW-1185">Reference proteome</keyword>
<feature type="compositionally biased region" description="Low complexity" evidence="1">
    <location>
        <begin position="94"/>
        <end position="105"/>
    </location>
</feature>
<organism evidence="2 3">
    <name type="scientific">Stephania cephalantha</name>
    <dbReference type="NCBI Taxonomy" id="152367"/>
    <lineage>
        <taxon>Eukaryota</taxon>
        <taxon>Viridiplantae</taxon>
        <taxon>Streptophyta</taxon>
        <taxon>Embryophyta</taxon>
        <taxon>Tracheophyta</taxon>
        <taxon>Spermatophyta</taxon>
        <taxon>Magnoliopsida</taxon>
        <taxon>Ranunculales</taxon>
        <taxon>Menispermaceae</taxon>
        <taxon>Menispermoideae</taxon>
        <taxon>Cissampelideae</taxon>
        <taxon>Stephania</taxon>
    </lineage>
</organism>
<dbReference type="Proteomes" id="UP001419268">
    <property type="component" value="Unassembled WGS sequence"/>
</dbReference>
<evidence type="ECO:0000256" key="1">
    <source>
        <dbReference type="SAM" id="MobiDB-lite"/>
    </source>
</evidence>
<feature type="region of interest" description="Disordered" evidence="1">
    <location>
        <begin position="17"/>
        <end position="159"/>
    </location>
</feature>
<accession>A0AAP0IB73</accession>
<protein>
    <submittedName>
        <fullName evidence="2">Uncharacterized protein</fullName>
    </submittedName>
</protein>